<evidence type="ECO:0000313" key="3">
    <source>
        <dbReference type="Proteomes" id="UP001197093"/>
    </source>
</evidence>
<keyword evidence="3" id="KW-1185">Reference proteome</keyword>
<dbReference type="EMBL" id="JAHCVI010000003">
    <property type="protein sequence ID" value="KAG7287350.1"/>
    <property type="molecule type" value="Genomic_DNA"/>
</dbReference>
<organism evidence="2 3">
    <name type="scientific">Staphylotrichum longicolle</name>
    <dbReference type="NCBI Taxonomy" id="669026"/>
    <lineage>
        <taxon>Eukaryota</taxon>
        <taxon>Fungi</taxon>
        <taxon>Dikarya</taxon>
        <taxon>Ascomycota</taxon>
        <taxon>Pezizomycotina</taxon>
        <taxon>Sordariomycetes</taxon>
        <taxon>Sordariomycetidae</taxon>
        <taxon>Sordariales</taxon>
        <taxon>Chaetomiaceae</taxon>
        <taxon>Staphylotrichum</taxon>
    </lineage>
</organism>
<evidence type="ECO:0000313" key="2">
    <source>
        <dbReference type="EMBL" id="KAG7287350.1"/>
    </source>
</evidence>
<accession>A0AAD4EU26</accession>
<feature type="signal peptide" evidence="1">
    <location>
        <begin position="1"/>
        <end position="20"/>
    </location>
</feature>
<evidence type="ECO:0000256" key="1">
    <source>
        <dbReference type="SAM" id="SignalP"/>
    </source>
</evidence>
<proteinExistence type="predicted"/>
<feature type="chain" id="PRO_5041974833" description="Plethodontid modulating factor" evidence="1">
    <location>
        <begin position="21"/>
        <end position="91"/>
    </location>
</feature>
<gene>
    <name evidence="2" type="ORF">NEMBOFW57_006860</name>
</gene>
<dbReference type="Proteomes" id="UP001197093">
    <property type="component" value="Unassembled WGS sequence"/>
</dbReference>
<dbReference type="AlphaFoldDB" id="A0AAD4EU26"/>
<sequence>MAKFLALLLTTAAALGLVQAQCPANAVLCGTTIVDTLQCAPEGSLVFITPAGNDPRNCAFHTNEDGLPQGRGAFCCAEGRCFQNGLQASCD</sequence>
<reference evidence="2" key="1">
    <citation type="submission" date="2023-02" db="EMBL/GenBank/DDBJ databases">
        <authorList>
            <person name="Palmer J.M."/>
        </authorList>
    </citation>
    <scope>NUCLEOTIDE SEQUENCE</scope>
    <source>
        <strain evidence="2">FW57</strain>
    </source>
</reference>
<evidence type="ECO:0008006" key="4">
    <source>
        <dbReference type="Google" id="ProtNLM"/>
    </source>
</evidence>
<name>A0AAD4EU26_9PEZI</name>
<keyword evidence="1" id="KW-0732">Signal</keyword>
<protein>
    <recommendedName>
        <fullName evidence="4">Plethodontid modulating factor</fullName>
    </recommendedName>
</protein>
<comment type="caution">
    <text evidence="2">The sequence shown here is derived from an EMBL/GenBank/DDBJ whole genome shotgun (WGS) entry which is preliminary data.</text>
</comment>